<evidence type="ECO:0008006" key="3">
    <source>
        <dbReference type="Google" id="ProtNLM"/>
    </source>
</evidence>
<accession>A0ABS6AQZ4</accession>
<organism evidence="1 2">
    <name type="scientific">Nocardia albiluteola</name>
    <dbReference type="NCBI Taxonomy" id="2842303"/>
    <lineage>
        <taxon>Bacteria</taxon>
        <taxon>Bacillati</taxon>
        <taxon>Actinomycetota</taxon>
        <taxon>Actinomycetes</taxon>
        <taxon>Mycobacteriales</taxon>
        <taxon>Nocardiaceae</taxon>
        <taxon>Nocardia</taxon>
    </lineage>
</organism>
<sequence>MDADLPTLDWLAGVLTTHAEAIGKARITAVVVMPGSPVQDLTTEVSAGAAAAFGLLGENLRDMAEATRTTRNFCAELDAAFAAQLRRYTAGERSR</sequence>
<keyword evidence="2" id="KW-1185">Reference proteome</keyword>
<comment type="caution">
    <text evidence="1">The sequence shown here is derived from an EMBL/GenBank/DDBJ whole genome shotgun (WGS) entry which is preliminary data.</text>
</comment>
<reference evidence="1 2" key="1">
    <citation type="submission" date="2021-06" db="EMBL/GenBank/DDBJ databases">
        <title>Actinomycetes sequencing.</title>
        <authorList>
            <person name="Shan Q."/>
        </authorList>
    </citation>
    <scope>NUCLEOTIDE SEQUENCE [LARGE SCALE GENOMIC DNA]</scope>
    <source>
        <strain evidence="1 2">NEAU-G5</strain>
    </source>
</reference>
<gene>
    <name evidence="1" type="ORF">KO481_02140</name>
</gene>
<name>A0ABS6AQZ4_9NOCA</name>
<evidence type="ECO:0000313" key="2">
    <source>
        <dbReference type="Proteomes" id="UP000733379"/>
    </source>
</evidence>
<dbReference type="RefSeq" id="WP_215915204.1">
    <property type="nucleotide sequence ID" value="NZ_JAHKNI010000001.1"/>
</dbReference>
<protein>
    <recommendedName>
        <fullName evidence="3">PE domain-containing protein</fullName>
    </recommendedName>
</protein>
<dbReference type="EMBL" id="JAHKNI010000001">
    <property type="protein sequence ID" value="MBU3060323.1"/>
    <property type="molecule type" value="Genomic_DNA"/>
</dbReference>
<proteinExistence type="predicted"/>
<evidence type="ECO:0000313" key="1">
    <source>
        <dbReference type="EMBL" id="MBU3060323.1"/>
    </source>
</evidence>
<dbReference type="Proteomes" id="UP000733379">
    <property type="component" value="Unassembled WGS sequence"/>
</dbReference>